<proteinExistence type="predicted"/>
<dbReference type="STRING" id="1737425.GCA_900049755_02540"/>
<dbReference type="InterPro" id="IPR009057">
    <property type="entry name" value="Homeodomain-like_sf"/>
</dbReference>
<dbReference type="SUPFAM" id="SSF46689">
    <property type="entry name" value="Homeodomain-like"/>
    <property type="match status" value="1"/>
</dbReference>
<keyword evidence="3" id="KW-0804">Transcription</keyword>
<dbReference type="InterPro" id="IPR050109">
    <property type="entry name" value="HTH-type_TetR-like_transc_reg"/>
</dbReference>
<dbReference type="KEGG" id="cpre:Csp1_16150"/>
<dbReference type="PANTHER" id="PTHR30055">
    <property type="entry name" value="HTH-TYPE TRANSCRIPTIONAL REGULATOR RUTR"/>
    <property type="match status" value="1"/>
</dbReference>
<dbReference type="InterPro" id="IPR001647">
    <property type="entry name" value="HTH_TetR"/>
</dbReference>
<keyword evidence="1" id="KW-0805">Transcription regulation</keyword>
<evidence type="ECO:0000256" key="5">
    <source>
        <dbReference type="SAM" id="MobiDB-lite"/>
    </source>
</evidence>
<organism evidence="7 8">
    <name type="scientific">Corynebacterium provencense</name>
    <dbReference type="NCBI Taxonomy" id="1737425"/>
    <lineage>
        <taxon>Bacteria</taxon>
        <taxon>Bacillati</taxon>
        <taxon>Actinomycetota</taxon>
        <taxon>Actinomycetes</taxon>
        <taxon>Mycobacteriales</taxon>
        <taxon>Corynebacteriaceae</taxon>
        <taxon>Corynebacterium</taxon>
    </lineage>
</organism>
<reference evidence="8" key="1">
    <citation type="submission" date="2017-11" db="EMBL/GenBank/DDBJ databases">
        <title>Otitis media/interna in a cat caused by the recently described species Corynebacterium provencense.</title>
        <authorList>
            <person name="Kittl S."/>
            <person name="Brodard I."/>
            <person name="Rychener L."/>
            <person name="Jores J."/>
            <person name="Roosje P."/>
            <person name="Gobeli Brawand S."/>
        </authorList>
    </citation>
    <scope>NUCLEOTIDE SEQUENCE [LARGE SCALE GENOMIC DNA]</scope>
    <source>
        <strain evidence="8">17KM38</strain>
    </source>
</reference>
<protein>
    <submittedName>
        <fullName evidence="7">Tetracycline repressor protein class A</fullName>
    </submittedName>
</protein>
<evidence type="ECO:0000259" key="6">
    <source>
        <dbReference type="PROSITE" id="PS50977"/>
    </source>
</evidence>
<dbReference type="InterPro" id="IPR004111">
    <property type="entry name" value="Repressor_TetR_C"/>
</dbReference>
<keyword evidence="2 4" id="KW-0238">DNA-binding</keyword>
<dbReference type="AlphaFoldDB" id="A0A2Z3YQE1"/>
<name>A0A2Z3YQE1_9CORY</name>
<dbReference type="PROSITE" id="PS50977">
    <property type="entry name" value="HTH_TETR_2"/>
    <property type="match status" value="1"/>
</dbReference>
<dbReference type="SUPFAM" id="SSF48498">
    <property type="entry name" value="Tetracyclin repressor-like, C-terminal domain"/>
    <property type="match status" value="1"/>
</dbReference>
<feature type="DNA-binding region" description="H-T-H motif" evidence="4">
    <location>
        <begin position="25"/>
        <end position="44"/>
    </location>
</feature>
<dbReference type="EMBL" id="CP024988">
    <property type="protein sequence ID" value="AWT26399.1"/>
    <property type="molecule type" value="Genomic_DNA"/>
</dbReference>
<dbReference type="GO" id="GO:0003700">
    <property type="term" value="F:DNA-binding transcription factor activity"/>
    <property type="evidence" value="ECO:0007669"/>
    <property type="project" value="TreeGrafter"/>
</dbReference>
<dbReference type="Proteomes" id="UP000247696">
    <property type="component" value="Chromosome"/>
</dbReference>
<dbReference type="Gene3D" id="1.10.10.60">
    <property type="entry name" value="Homeodomain-like"/>
    <property type="match status" value="1"/>
</dbReference>
<accession>A0A2Z3YQE1</accession>
<feature type="region of interest" description="Disordered" evidence="5">
    <location>
        <begin position="64"/>
        <end position="84"/>
    </location>
</feature>
<sequence length="237" mass="24152">MQLNREVILDAAFDILDAYGLGDLSMRRLARNLDVAPGALYWHFSGKQALLGAVADRILEGPSGSTADVGESGVRDAGPEAGSPDWRARTLAEVDHLVHRLLSTRDGAEIVAASLATGALEVDPVEQVSAALRGAPARDVGLAAWVTVRYLLGAVTELQTARSAGAESDGAGDGSVTRILAGAGLILDGVAAPSGSPGQGPSEHGISGPDTAAPPASRGSQPNHQEADHQEAEGSQS</sequence>
<dbReference type="Gene3D" id="1.10.357.10">
    <property type="entry name" value="Tetracycline Repressor, domain 2"/>
    <property type="match status" value="1"/>
</dbReference>
<gene>
    <name evidence="7" type="primary">tetR_2</name>
    <name evidence="7" type="ORF">Csp1_16150</name>
</gene>
<feature type="domain" description="HTH tetR-type" evidence="6">
    <location>
        <begin position="2"/>
        <end position="62"/>
    </location>
</feature>
<evidence type="ECO:0000313" key="8">
    <source>
        <dbReference type="Proteomes" id="UP000247696"/>
    </source>
</evidence>
<dbReference type="InterPro" id="IPR036271">
    <property type="entry name" value="Tet_transcr_reg_TetR-rel_C_sf"/>
</dbReference>
<dbReference type="InterPro" id="IPR023772">
    <property type="entry name" value="DNA-bd_HTH_TetR-type_CS"/>
</dbReference>
<evidence type="ECO:0000256" key="1">
    <source>
        <dbReference type="ARBA" id="ARBA00023015"/>
    </source>
</evidence>
<evidence type="ECO:0000256" key="4">
    <source>
        <dbReference type="PROSITE-ProRule" id="PRU00335"/>
    </source>
</evidence>
<dbReference type="GO" id="GO:0045892">
    <property type="term" value="P:negative regulation of DNA-templated transcription"/>
    <property type="evidence" value="ECO:0007669"/>
    <property type="project" value="InterPro"/>
</dbReference>
<dbReference type="PANTHER" id="PTHR30055:SF151">
    <property type="entry name" value="TRANSCRIPTIONAL REGULATORY PROTEIN"/>
    <property type="match status" value="1"/>
</dbReference>
<dbReference type="GO" id="GO:0000976">
    <property type="term" value="F:transcription cis-regulatory region binding"/>
    <property type="evidence" value="ECO:0007669"/>
    <property type="project" value="TreeGrafter"/>
</dbReference>
<dbReference type="RefSeq" id="WP_174217109.1">
    <property type="nucleotide sequence ID" value="NZ_CP024988.1"/>
</dbReference>
<dbReference type="PROSITE" id="PS01081">
    <property type="entry name" value="HTH_TETR_1"/>
    <property type="match status" value="1"/>
</dbReference>
<dbReference type="PRINTS" id="PR00455">
    <property type="entry name" value="HTHTETR"/>
</dbReference>
<feature type="compositionally biased region" description="Basic and acidic residues" evidence="5">
    <location>
        <begin position="225"/>
        <end position="237"/>
    </location>
</feature>
<dbReference type="Pfam" id="PF02909">
    <property type="entry name" value="TetR_C_1"/>
    <property type="match status" value="1"/>
</dbReference>
<evidence type="ECO:0000313" key="7">
    <source>
        <dbReference type="EMBL" id="AWT26399.1"/>
    </source>
</evidence>
<feature type="region of interest" description="Disordered" evidence="5">
    <location>
        <begin position="190"/>
        <end position="237"/>
    </location>
</feature>
<evidence type="ECO:0000256" key="2">
    <source>
        <dbReference type="ARBA" id="ARBA00023125"/>
    </source>
</evidence>
<keyword evidence="8" id="KW-1185">Reference proteome</keyword>
<dbReference type="Pfam" id="PF00440">
    <property type="entry name" value="TetR_N"/>
    <property type="match status" value="1"/>
</dbReference>
<evidence type="ECO:0000256" key="3">
    <source>
        <dbReference type="ARBA" id="ARBA00023163"/>
    </source>
</evidence>